<name>A0A2A5WC89_9GAMM</name>
<dbReference type="Gene3D" id="3.90.1300.10">
    <property type="entry name" value="Amidase signature (AS) domain"/>
    <property type="match status" value="1"/>
</dbReference>
<dbReference type="PANTHER" id="PTHR11895">
    <property type="entry name" value="TRANSAMIDASE"/>
    <property type="match status" value="1"/>
</dbReference>
<dbReference type="EMBL" id="NTJZ01000005">
    <property type="protein sequence ID" value="PDH33971.1"/>
    <property type="molecule type" value="Genomic_DNA"/>
</dbReference>
<accession>A0A2A5WC89</accession>
<comment type="caution">
    <text evidence="4">The sequence shown here is derived from an EMBL/GenBank/DDBJ whole genome shotgun (WGS) entry which is preliminary data.</text>
</comment>
<dbReference type="PANTHER" id="PTHR11895:SF76">
    <property type="entry name" value="INDOLEACETAMIDE HYDROLASE"/>
    <property type="match status" value="1"/>
</dbReference>
<dbReference type="SUPFAM" id="SSF75304">
    <property type="entry name" value="Amidase signature (AS) enzymes"/>
    <property type="match status" value="1"/>
</dbReference>
<dbReference type="EC" id="3.5.1.4" evidence="4"/>
<protein>
    <submittedName>
        <fullName evidence="4">Amidase</fullName>
        <ecNumber evidence="4">3.5.1.4</ecNumber>
    </submittedName>
</protein>
<evidence type="ECO:0000259" key="3">
    <source>
        <dbReference type="Pfam" id="PF01425"/>
    </source>
</evidence>
<proteinExistence type="predicted"/>
<dbReference type="InterPro" id="IPR036928">
    <property type="entry name" value="AS_sf"/>
</dbReference>
<organism evidence="4 5">
    <name type="scientific">OM182 bacterium MED-G28</name>
    <dbReference type="NCBI Taxonomy" id="1986256"/>
    <lineage>
        <taxon>Bacteria</taxon>
        <taxon>Pseudomonadati</taxon>
        <taxon>Pseudomonadota</taxon>
        <taxon>Gammaproteobacteria</taxon>
        <taxon>OMG group</taxon>
        <taxon>OM182 clade</taxon>
    </lineage>
</organism>
<feature type="region of interest" description="Disordered" evidence="1">
    <location>
        <begin position="230"/>
        <end position="249"/>
    </location>
</feature>
<feature type="chain" id="PRO_5012947011" evidence="2">
    <location>
        <begin position="30"/>
        <end position="494"/>
    </location>
</feature>
<dbReference type="AlphaFoldDB" id="A0A2A5WC89"/>
<keyword evidence="2" id="KW-0732">Signal</keyword>
<evidence type="ECO:0000313" key="5">
    <source>
        <dbReference type="Proteomes" id="UP000219329"/>
    </source>
</evidence>
<evidence type="ECO:0000256" key="2">
    <source>
        <dbReference type="SAM" id="SignalP"/>
    </source>
</evidence>
<dbReference type="Pfam" id="PF01425">
    <property type="entry name" value="Amidase"/>
    <property type="match status" value="1"/>
</dbReference>
<feature type="signal peptide" evidence="2">
    <location>
        <begin position="1"/>
        <end position="29"/>
    </location>
</feature>
<dbReference type="GO" id="GO:0004040">
    <property type="term" value="F:amidase activity"/>
    <property type="evidence" value="ECO:0007669"/>
    <property type="project" value="UniProtKB-EC"/>
</dbReference>
<dbReference type="Proteomes" id="UP000219329">
    <property type="component" value="Unassembled WGS sequence"/>
</dbReference>
<dbReference type="InterPro" id="IPR023631">
    <property type="entry name" value="Amidase_dom"/>
</dbReference>
<sequence length="494" mass="54247">MKRRTFLANSGKLSIALTLPCSINTNLLAATMSSELTSLTALELSIAIKQKHASCVEVMQAYLARVHKYNHRYNAIVALASDDDLLNQAKVADAELARGEYRGWMHGMPHAVKDLTAVKGMPFTSGSLMYKDRIAEQDSAMVARIRDAGAIFIGKTNTPEFGLGSQSYNPVYGATGSAYNSELTSGGSSGGAGSGLGTQMLPVADGSDMMGSLRNPGAFNNVIGYRPSTNVMSGRDASQRPLSTSGPMGRNTADTIQFLKTIAVKDVGANFIPMNLSGMRIAWLGDLDNYLALESGIKPMCEASLSKVSDAGANVESVIPQFNFDDLWFCWTTLRHIGRASFKRFYDDPATRDMLKPDLVWEIEQSQILTEGHRARANAIRGEWLREVERLFMQYDFLAIPTAQVFPYPKTTQWPSEIEGRAMDTYHRWMEIVILGSLAGIPVINVPVGFDNQGRPMGMQVMGNFGEDKKVLEFGLAYDQITDFLQQRPEMVEA</sequence>
<dbReference type="InterPro" id="IPR000120">
    <property type="entry name" value="Amidase"/>
</dbReference>
<reference evidence="4 5" key="1">
    <citation type="submission" date="2017-08" db="EMBL/GenBank/DDBJ databases">
        <title>Fine stratification of microbial communities through a metagenomic profile of the photic zone.</title>
        <authorList>
            <person name="Haro-Moreno J.M."/>
            <person name="Lopez-Perez M."/>
            <person name="De La Torre J."/>
            <person name="Picazo A."/>
            <person name="Camacho A."/>
            <person name="Rodriguez-Valera F."/>
        </authorList>
    </citation>
    <scope>NUCLEOTIDE SEQUENCE [LARGE SCALE GENOMIC DNA]</scope>
    <source>
        <strain evidence="4">MED-G28</strain>
    </source>
</reference>
<evidence type="ECO:0000256" key="1">
    <source>
        <dbReference type="SAM" id="MobiDB-lite"/>
    </source>
</evidence>
<dbReference type="NCBIfam" id="NF005686">
    <property type="entry name" value="PRK07486.1"/>
    <property type="match status" value="1"/>
</dbReference>
<keyword evidence="4" id="KW-0378">Hydrolase</keyword>
<gene>
    <name evidence="4" type="ORF">CNF02_06335</name>
</gene>
<feature type="domain" description="Amidase" evidence="3">
    <location>
        <begin position="57"/>
        <end position="472"/>
    </location>
</feature>
<evidence type="ECO:0000313" key="4">
    <source>
        <dbReference type="EMBL" id="PDH33971.1"/>
    </source>
</evidence>